<feature type="transmembrane region" description="Helical" evidence="1">
    <location>
        <begin position="324"/>
        <end position="348"/>
    </location>
</feature>
<dbReference type="AlphaFoldDB" id="A0A0D1MBJ9"/>
<keyword evidence="1" id="KW-0472">Membrane</keyword>
<dbReference type="InterPro" id="IPR021759">
    <property type="entry name" value="WxLIP_HBD"/>
</dbReference>
<protein>
    <submittedName>
        <fullName evidence="5">Uncharacterized protein</fullName>
    </submittedName>
</protein>
<feature type="domain" description="WxL Interacting Protein peptidoglycan binding" evidence="3">
    <location>
        <begin position="29"/>
        <end position="147"/>
    </location>
</feature>
<feature type="signal peptide" evidence="2">
    <location>
        <begin position="1"/>
        <end position="25"/>
    </location>
</feature>
<dbReference type="RefSeq" id="WP_043940809.1">
    <property type="nucleotide sequence ID" value="NZ_JWHT01000013.1"/>
</dbReference>
<evidence type="ECO:0000256" key="1">
    <source>
        <dbReference type="SAM" id="Phobius"/>
    </source>
</evidence>
<dbReference type="Pfam" id="PF06030">
    <property type="entry name" value="WxLIP_PGBD"/>
    <property type="match status" value="1"/>
</dbReference>
<evidence type="ECO:0000256" key="2">
    <source>
        <dbReference type="SAM" id="SignalP"/>
    </source>
</evidence>
<name>A0A0D1MBJ9_9LACO</name>
<organism evidence="5 6">
    <name type="scientific">Weissella cibaria</name>
    <dbReference type="NCBI Taxonomy" id="137591"/>
    <lineage>
        <taxon>Bacteria</taxon>
        <taxon>Bacillati</taxon>
        <taxon>Bacillota</taxon>
        <taxon>Bacilli</taxon>
        <taxon>Lactobacillales</taxon>
        <taxon>Lactobacillaceae</taxon>
        <taxon>Weissella</taxon>
    </lineage>
</organism>
<evidence type="ECO:0000313" key="6">
    <source>
        <dbReference type="Proteomes" id="UP000032289"/>
    </source>
</evidence>
<dbReference type="EMBL" id="JWHT01000013">
    <property type="protein sequence ID" value="KIU25231.1"/>
    <property type="molecule type" value="Genomic_DNA"/>
</dbReference>
<gene>
    <name evidence="5" type="ORF">ab3b_00617</name>
</gene>
<keyword evidence="2" id="KW-0732">Signal</keyword>
<evidence type="ECO:0000259" key="3">
    <source>
        <dbReference type="Pfam" id="PF06030"/>
    </source>
</evidence>
<keyword evidence="1" id="KW-1133">Transmembrane helix</keyword>
<sequence precursor="true">MKIKRVLLSAVLGLFGMGLVTTAHADSNFSVQAVVPASQIDKSNTSYFDLKLNPGQSETLTFNLKNTANKAIAVDVAKGTATTTDGGAVDYAGNGPFDKSLPDQVGKYIDAPKTVSLAANETKLVTVKFTMPQIPVSGILAGGVEFTQEGQKTQEKAGNGMSVNSVTHYTIAVLARNTTDNNDVADTLNPGTITASQVNKVNAVKINMSNPKQALLNRLEVVANVKDPDGRTAFKGTTKMMQMAPNSTFNYTLRGDAVSYQAGKYNAKVTAFWGQNDAGQYADATGTRFNYRKDWSESFTISANQAKKFNDNDALIQSKHSLPMVLWIIIIVVILLILIIVGLLWFILAKRRKDEREENMAKLQ</sequence>
<feature type="chain" id="PRO_5002248418" evidence="2">
    <location>
        <begin position="26"/>
        <end position="364"/>
    </location>
</feature>
<feature type="domain" description="WxL Interacting Protein host binding" evidence="4">
    <location>
        <begin position="159"/>
        <end position="310"/>
    </location>
</feature>
<reference evidence="5 6" key="1">
    <citation type="journal article" date="2015" name="Microbiology (Mosc.)">
        <title>Genomics of the Weissella cibaria species with an examination of its metabolic traits.</title>
        <authorList>
            <person name="Lynch K.M."/>
            <person name="Lucid A."/>
            <person name="Arendt E.K."/>
            <person name="Sleator R.D."/>
            <person name="Lucey B."/>
            <person name="Coffey A."/>
        </authorList>
    </citation>
    <scope>NUCLEOTIDE SEQUENCE [LARGE SCALE GENOMIC DNA]</scope>
    <source>
        <strain evidence="5 6">AB3b</strain>
    </source>
</reference>
<accession>A0A0D1MBJ9</accession>
<evidence type="ECO:0000259" key="4">
    <source>
        <dbReference type="Pfam" id="PF11797"/>
    </source>
</evidence>
<dbReference type="Proteomes" id="UP000032289">
    <property type="component" value="Unassembled WGS sequence"/>
</dbReference>
<proteinExistence type="predicted"/>
<comment type="caution">
    <text evidence="5">The sequence shown here is derived from an EMBL/GenBank/DDBJ whole genome shotgun (WGS) entry which is preliminary data.</text>
</comment>
<dbReference type="Pfam" id="PF11797">
    <property type="entry name" value="WxLIP_HBD"/>
    <property type="match status" value="1"/>
</dbReference>
<dbReference type="PATRIC" id="fig|137591.24.peg.596"/>
<dbReference type="InterPro" id="IPR010317">
    <property type="entry name" value="WxLIP_PGBD"/>
</dbReference>
<keyword evidence="1" id="KW-0812">Transmembrane</keyword>
<evidence type="ECO:0000313" key="5">
    <source>
        <dbReference type="EMBL" id="KIU25231.1"/>
    </source>
</evidence>